<dbReference type="Proteomes" id="UP000228987">
    <property type="component" value="Unassembled WGS sequence"/>
</dbReference>
<dbReference type="SUPFAM" id="SSF51556">
    <property type="entry name" value="Metallo-dependent hydrolases"/>
    <property type="match status" value="1"/>
</dbReference>
<organism evidence="3 4">
    <name type="scientific">SAR86 cluster bacterium</name>
    <dbReference type="NCBI Taxonomy" id="2030880"/>
    <lineage>
        <taxon>Bacteria</taxon>
        <taxon>Pseudomonadati</taxon>
        <taxon>Pseudomonadota</taxon>
        <taxon>Gammaproteobacteria</taxon>
        <taxon>SAR86 cluster</taxon>
    </lineage>
</organism>
<dbReference type="PANTHER" id="PTHR43135">
    <property type="entry name" value="ALPHA-D-RIBOSE 1-METHYLPHOSPHONATE 5-TRIPHOSPHATE DIPHOSPHATASE"/>
    <property type="match status" value="1"/>
</dbReference>
<dbReference type="Gene3D" id="2.30.40.10">
    <property type="entry name" value="Urease, subunit C, domain 1"/>
    <property type="match status" value="1"/>
</dbReference>
<dbReference type="Pfam" id="PF01979">
    <property type="entry name" value="Amidohydro_1"/>
    <property type="match status" value="1"/>
</dbReference>
<dbReference type="AlphaFoldDB" id="A0A2A5CIR4"/>
<dbReference type="Gene3D" id="1.20.58.520">
    <property type="entry name" value="Amidohydrolase"/>
    <property type="match status" value="1"/>
</dbReference>
<dbReference type="InterPro" id="IPR006680">
    <property type="entry name" value="Amidohydro-rel"/>
</dbReference>
<evidence type="ECO:0000256" key="1">
    <source>
        <dbReference type="SAM" id="SignalP"/>
    </source>
</evidence>
<dbReference type="InterPro" id="IPR051781">
    <property type="entry name" value="Metallo-dep_Hydrolase"/>
</dbReference>
<feature type="signal peptide" evidence="1">
    <location>
        <begin position="1"/>
        <end position="23"/>
    </location>
</feature>
<protein>
    <submittedName>
        <fullName evidence="3">Amidohydrolase</fullName>
    </submittedName>
</protein>
<gene>
    <name evidence="3" type="ORF">COA71_00525</name>
</gene>
<evidence type="ECO:0000313" key="3">
    <source>
        <dbReference type="EMBL" id="PCJ43391.1"/>
    </source>
</evidence>
<dbReference type="InterPro" id="IPR032466">
    <property type="entry name" value="Metal_Hydrolase"/>
</dbReference>
<dbReference type="GO" id="GO:0016810">
    <property type="term" value="F:hydrolase activity, acting on carbon-nitrogen (but not peptide) bonds"/>
    <property type="evidence" value="ECO:0007669"/>
    <property type="project" value="InterPro"/>
</dbReference>
<dbReference type="Gene3D" id="3.30.110.90">
    <property type="entry name" value="Amidohydrolase"/>
    <property type="match status" value="1"/>
</dbReference>
<feature type="domain" description="Amidohydrolase-related" evidence="2">
    <location>
        <begin position="335"/>
        <end position="676"/>
    </location>
</feature>
<dbReference type="PROSITE" id="PS51257">
    <property type="entry name" value="PROKAR_LIPOPROTEIN"/>
    <property type="match status" value="1"/>
</dbReference>
<comment type="caution">
    <text evidence="3">The sequence shown here is derived from an EMBL/GenBank/DDBJ whole genome shotgun (WGS) entry which is preliminary data.</text>
</comment>
<dbReference type="PANTHER" id="PTHR43135:SF3">
    <property type="entry name" value="ALPHA-D-RIBOSE 1-METHYLPHOSPHONATE 5-TRIPHOSPHATE DIPHOSPHATASE"/>
    <property type="match status" value="1"/>
</dbReference>
<reference evidence="4" key="1">
    <citation type="submission" date="2017-08" db="EMBL/GenBank/DDBJ databases">
        <title>A dynamic microbial community with high functional redundancy inhabits the cold, oxic subseafloor aquifer.</title>
        <authorList>
            <person name="Tully B.J."/>
            <person name="Wheat C.G."/>
            <person name="Glazer B.T."/>
            <person name="Huber J.A."/>
        </authorList>
    </citation>
    <scope>NUCLEOTIDE SEQUENCE [LARGE SCALE GENOMIC DNA]</scope>
</reference>
<evidence type="ECO:0000313" key="4">
    <source>
        <dbReference type="Proteomes" id="UP000228987"/>
    </source>
</evidence>
<sequence>MRKFHAALILTLLGTLLFGCAPGDEAEQAALSSDMAEADQAASSPGQFSRLIGNESFTAILSGTAVGQMEVTHDDVTSVEFEFRSNGRGPTITETIEFSEDGYPETWEVSGATTFGNIISEEFQIEAGRASWTDTTGTDAADIGDTRLYVAQESGPYALWVYSRLLLAEEDRTLSVLPAGELRLEEIETLEVSGNAGTETITTYALSGIDLNPTYFALDETGSFFATMSATFALVKAGFEAEEQRLRELTVEYSALRFETIQEKVTQEFESPVRINNVRIFDPATLSLSDYSSVVIENNLITAIETVSAEILENEIIIDGAGGTLIAGLYEMHAHASQDNALLNIAAGITSVRDMGNNNAVLAELIEKIESGRLVGPRVTRSGFIEGVSPFNANGGILVASEEEAVEAVREYSNGDFIQIKIYNSINPDWVPAMIAEARANGLRVAGHVPAFTNADAMIAAGYDEMTHINQIMLGWVLEPDEDTRTLLRLTALQRLPALNIDDPAVQNTINAMAENGVSVDPTLAIHESLLLSRNGTTNPGMVDYIEHMPIGIQRGAKTAMAAISSAEEDEAYRGAYDKIIETLAEMKDQGIFIIPGTDLGGSFTYHRELELYQGIGMSPAEILRMATYDMAVYLEQDSELGSIEAGKLADLFLIPGDPTVDLKAIKTISLVVKDGTFYFPSDIYPEFGIQPFIAGPEIINAD</sequence>
<evidence type="ECO:0000259" key="2">
    <source>
        <dbReference type="Pfam" id="PF01979"/>
    </source>
</evidence>
<dbReference type="Gene3D" id="3.40.50.10910">
    <property type="entry name" value="Amidohydrolase"/>
    <property type="match status" value="1"/>
</dbReference>
<proteinExistence type="predicted"/>
<dbReference type="SUPFAM" id="SSF51338">
    <property type="entry name" value="Composite domain of metallo-dependent hydrolases"/>
    <property type="match status" value="1"/>
</dbReference>
<dbReference type="InterPro" id="IPR011059">
    <property type="entry name" value="Metal-dep_hydrolase_composite"/>
</dbReference>
<name>A0A2A5CIR4_9GAMM</name>
<accession>A0A2A5CIR4</accession>
<keyword evidence="1" id="KW-0732">Signal</keyword>
<dbReference type="EMBL" id="NVWI01000001">
    <property type="protein sequence ID" value="PCJ43391.1"/>
    <property type="molecule type" value="Genomic_DNA"/>
</dbReference>
<feature type="chain" id="PRO_5013082565" evidence="1">
    <location>
        <begin position="24"/>
        <end position="703"/>
    </location>
</feature>
<keyword evidence="3" id="KW-0378">Hydrolase</keyword>